<proteinExistence type="predicted"/>
<gene>
    <name evidence="1" type="ORF">A4H02_07895</name>
</gene>
<dbReference type="EMBL" id="LWAF01000013">
    <property type="protein sequence ID" value="ODN29989.1"/>
    <property type="molecule type" value="Genomic_DNA"/>
</dbReference>
<protein>
    <submittedName>
        <fullName evidence="1">Uncharacterized protein</fullName>
    </submittedName>
</protein>
<keyword evidence="2" id="KW-1185">Reference proteome</keyword>
<dbReference type="RefSeq" id="WP_069293635.1">
    <property type="nucleotide sequence ID" value="NZ_CP140110.1"/>
</dbReference>
<comment type="caution">
    <text evidence="1">The sequence shown here is derived from an EMBL/GenBank/DDBJ whole genome shotgun (WGS) entry which is preliminary data.</text>
</comment>
<dbReference type="AlphaFoldDB" id="A0A1E3G159"/>
<reference evidence="2" key="1">
    <citation type="submission" date="2016-04" db="EMBL/GenBank/DDBJ databases">
        <title>The genome sequence project of a novel Fervidobacterium isolate from a hot spring in Thailand.</title>
        <authorList>
            <person name="Gonzalez J.M."/>
            <person name="Cuecas A."/>
            <person name="Kanoksilapatham W."/>
        </authorList>
    </citation>
    <scope>NUCLEOTIDE SEQUENCE [LARGE SCALE GENOMIC DNA]</scope>
    <source>
        <strain evidence="2">FC2004</strain>
    </source>
</reference>
<sequence length="232" mass="27642">MHASDERAAMLTLCSKLIEKNSPEELSCFITECARKVLLMIQKRLDEDILREIVNSFFLEKLHLVCEKIVNTRPLNPSGYFYKAVENFVYSWLSKRNKQKVVSLDSPIDSLQTSRDDPESVEFIDVISAEDDKLTESLVDVLAEEYFEPFVSFCKRKRTDMFLYICFLISQHYNESDRFRNPSWSQANVYKIIERTRKFLREFQEEFSIEDRVLGKILETFYQNECRRYENR</sequence>
<organism evidence="1 2">
    <name type="scientific">Fervidobacterium thailandense</name>
    <dbReference type="NCBI Taxonomy" id="1008305"/>
    <lineage>
        <taxon>Bacteria</taxon>
        <taxon>Thermotogati</taxon>
        <taxon>Thermotogota</taxon>
        <taxon>Thermotogae</taxon>
        <taxon>Thermotogales</taxon>
        <taxon>Fervidobacteriaceae</taxon>
        <taxon>Fervidobacterium</taxon>
    </lineage>
</organism>
<dbReference type="OrthoDB" id="9876768at2"/>
<name>A0A1E3G159_9BACT</name>
<evidence type="ECO:0000313" key="1">
    <source>
        <dbReference type="EMBL" id="ODN29989.1"/>
    </source>
</evidence>
<accession>A0A1E3G159</accession>
<dbReference type="STRING" id="1008305.A4H02_07895"/>
<evidence type="ECO:0000313" key="2">
    <source>
        <dbReference type="Proteomes" id="UP000094570"/>
    </source>
</evidence>
<dbReference type="Proteomes" id="UP000094570">
    <property type="component" value="Unassembled WGS sequence"/>
</dbReference>